<dbReference type="EMBL" id="MCGT01000032">
    <property type="protein sequence ID" value="ORX47799.1"/>
    <property type="molecule type" value="Genomic_DNA"/>
</dbReference>
<keyword evidence="6" id="KW-0285">Flavoprotein</keyword>
<dbReference type="GO" id="GO:0050660">
    <property type="term" value="F:flavin adenine dinucleotide binding"/>
    <property type="evidence" value="ECO:0007669"/>
    <property type="project" value="TreeGrafter"/>
</dbReference>
<keyword evidence="8" id="KW-0274">FAD</keyword>
<dbReference type="Gene3D" id="3.40.920.10">
    <property type="entry name" value="Pyruvate-ferredoxin oxidoreductase, PFOR, domain III"/>
    <property type="match status" value="1"/>
</dbReference>
<comment type="cofactor">
    <cofactor evidence="2">
        <name>FAD</name>
        <dbReference type="ChEBI" id="CHEBI:57692"/>
    </cofactor>
</comment>
<dbReference type="InterPro" id="IPR003097">
    <property type="entry name" value="CysJ-like_FAD-binding"/>
</dbReference>
<dbReference type="AlphaFoldDB" id="A0A1X2G8P8"/>
<dbReference type="STRING" id="101127.A0A1X2G8P8"/>
<evidence type="ECO:0000256" key="5">
    <source>
        <dbReference type="ARBA" id="ARBA00022448"/>
    </source>
</evidence>
<evidence type="ECO:0000256" key="1">
    <source>
        <dbReference type="ARBA" id="ARBA00001917"/>
    </source>
</evidence>
<dbReference type="GO" id="GO:0004783">
    <property type="term" value="F:sulfite reductase (NADPH) activity"/>
    <property type="evidence" value="ECO:0007669"/>
    <property type="project" value="UniProtKB-EC"/>
</dbReference>
<evidence type="ECO:0000256" key="13">
    <source>
        <dbReference type="ARBA" id="ARBA00059320"/>
    </source>
</evidence>
<dbReference type="InterPro" id="IPR017938">
    <property type="entry name" value="Riboflavin_synthase-like_b-brl"/>
</dbReference>
<dbReference type="Pfam" id="PF00175">
    <property type="entry name" value="NAD_binding_1"/>
    <property type="match status" value="1"/>
</dbReference>
<dbReference type="PRINTS" id="PR00371">
    <property type="entry name" value="FPNCR"/>
</dbReference>
<dbReference type="Proteomes" id="UP000242146">
    <property type="component" value="Unassembled WGS sequence"/>
</dbReference>
<comment type="cofactor">
    <cofactor evidence="1">
        <name>FMN</name>
        <dbReference type="ChEBI" id="CHEBI:58210"/>
    </cofactor>
</comment>
<keyword evidence="5" id="KW-0813">Transport</keyword>
<dbReference type="CDD" id="cd06207">
    <property type="entry name" value="CyPoR_like"/>
    <property type="match status" value="1"/>
</dbReference>
<dbReference type="SUPFAM" id="SSF53323">
    <property type="entry name" value="Pyruvate-ferredoxin oxidoreductase, PFOR, domain III"/>
    <property type="match status" value="1"/>
</dbReference>
<dbReference type="Gene3D" id="1.20.990.10">
    <property type="entry name" value="NADPH-cytochrome p450 Reductase, Chain A, domain 3"/>
    <property type="match status" value="1"/>
</dbReference>
<dbReference type="FunFam" id="1.20.990.10:FF:000010">
    <property type="entry name" value="Sulfite reductase [NADPH] flavoprotein component"/>
    <property type="match status" value="1"/>
</dbReference>
<evidence type="ECO:0000256" key="10">
    <source>
        <dbReference type="ARBA" id="ARBA00022982"/>
    </source>
</evidence>
<dbReference type="InterPro" id="IPR002880">
    <property type="entry name" value="Pyrv_Fd/Flavodoxin_OxRdtase_N"/>
</dbReference>
<keyword evidence="16" id="KW-1185">Reference proteome</keyword>
<gene>
    <name evidence="15" type="ORF">DM01DRAFT_1326933</name>
</gene>
<keyword evidence="11" id="KW-0560">Oxidoreductase</keyword>
<evidence type="ECO:0000256" key="3">
    <source>
        <dbReference type="ARBA" id="ARBA00004774"/>
    </source>
</evidence>
<proteinExistence type="predicted"/>
<comment type="catalytic activity">
    <reaction evidence="12">
        <text>hydrogen sulfide + 3 NADP(+) + 3 H2O = sulfite + 3 NADPH + 4 H(+)</text>
        <dbReference type="Rhea" id="RHEA:13801"/>
        <dbReference type="ChEBI" id="CHEBI:15377"/>
        <dbReference type="ChEBI" id="CHEBI:15378"/>
        <dbReference type="ChEBI" id="CHEBI:17359"/>
        <dbReference type="ChEBI" id="CHEBI:29919"/>
        <dbReference type="ChEBI" id="CHEBI:57783"/>
        <dbReference type="ChEBI" id="CHEBI:58349"/>
        <dbReference type="EC" id="1.8.1.2"/>
    </reaction>
</comment>
<dbReference type="InterPro" id="IPR002869">
    <property type="entry name" value="Pyrv_flavodox_OxRed_cen"/>
</dbReference>
<dbReference type="Gene3D" id="3.40.50.970">
    <property type="match status" value="1"/>
</dbReference>
<dbReference type="Pfam" id="PF00667">
    <property type="entry name" value="FAD_binding_1"/>
    <property type="match status" value="1"/>
</dbReference>
<dbReference type="InterPro" id="IPR023173">
    <property type="entry name" value="NADPH_Cyt_P450_Rdtase_alpha"/>
</dbReference>
<dbReference type="Gene3D" id="2.40.30.10">
    <property type="entry name" value="Translation factors"/>
    <property type="match status" value="1"/>
</dbReference>
<dbReference type="InterPro" id="IPR039261">
    <property type="entry name" value="FNR_nucleotide-bd"/>
</dbReference>
<dbReference type="InterPro" id="IPR009014">
    <property type="entry name" value="Transketo_C/PFOR_II"/>
</dbReference>
<evidence type="ECO:0000256" key="8">
    <source>
        <dbReference type="ARBA" id="ARBA00022827"/>
    </source>
</evidence>
<dbReference type="SUPFAM" id="SSF52343">
    <property type="entry name" value="Ferredoxin reductase-like, C-terminal NADP-linked domain"/>
    <property type="match status" value="1"/>
</dbReference>
<reference evidence="15 16" key="1">
    <citation type="submission" date="2016-07" db="EMBL/GenBank/DDBJ databases">
        <title>Pervasive Adenine N6-methylation of Active Genes in Fungi.</title>
        <authorList>
            <consortium name="DOE Joint Genome Institute"/>
            <person name="Mondo S.J."/>
            <person name="Dannebaum R.O."/>
            <person name="Kuo R.C."/>
            <person name="Labutti K."/>
            <person name="Haridas S."/>
            <person name="Kuo A."/>
            <person name="Salamov A."/>
            <person name="Ahrendt S.R."/>
            <person name="Lipzen A."/>
            <person name="Sullivan W."/>
            <person name="Andreopoulos W.B."/>
            <person name="Clum A."/>
            <person name="Lindquist E."/>
            <person name="Daum C."/>
            <person name="Ramamoorthy G.K."/>
            <person name="Gryganskyi A."/>
            <person name="Culley D."/>
            <person name="Magnuson J.K."/>
            <person name="James T.Y."/>
            <person name="O'Malley M.A."/>
            <person name="Stajich J.E."/>
            <person name="Spatafora J.W."/>
            <person name="Visel A."/>
            <person name="Grigoriev I.V."/>
        </authorList>
    </citation>
    <scope>NUCLEOTIDE SEQUENCE [LARGE SCALE GENOMIC DNA]</scope>
    <source>
        <strain evidence="15 16">NRRL 3301</strain>
    </source>
</reference>
<evidence type="ECO:0000313" key="15">
    <source>
        <dbReference type="EMBL" id="ORX47799.1"/>
    </source>
</evidence>
<dbReference type="OrthoDB" id="1856718at2759"/>
<evidence type="ECO:0000256" key="9">
    <source>
        <dbReference type="ARBA" id="ARBA00022857"/>
    </source>
</evidence>
<dbReference type="Pfam" id="PF01855">
    <property type="entry name" value="POR_N"/>
    <property type="match status" value="1"/>
</dbReference>
<protein>
    <recommendedName>
        <fullName evidence="4">assimilatory sulfite reductase (NADPH)</fullName>
        <ecNumber evidence="4">1.8.1.2</ecNumber>
    </recommendedName>
</protein>
<evidence type="ECO:0000256" key="12">
    <source>
        <dbReference type="ARBA" id="ARBA00052219"/>
    </source>
</evidence>
<dbReference type="CDD" id="cd07034">
    <property type="entry name" value="TPP_PYR_PFOR_IOR-alpha_like"/>
    <property type="match status" value="1"/>
</dbReference>
<evidence type="ECO:0000313" key="16">
    <source>
        <dbReference type="Proteomes" id="UP000242146"/>
    </source>
</evidence>
<evidence type="ECO:0000259" key="14">
    <source>
        <dbReference type="PROSITE" id="PS51384"/>
    </source>
</evidence>
<dbReference type="PANTHER" id="PTHR19384">
    <property type="entry name" value="NITRIC OXIDE SYNTHASE-RELATED"/>
    <property type="match status" value="1"/>
</dbReference>
<dbReference type="SUPFAM" id="SSF52518">
    <property type="entry name" value="Thiamin diphosphate-binding fold (THDP-binding)"/>
    <property type="match status" value="1"/>
</dbReference>
<evidence type="ECO:0000256" key="11">
    <source>
        <dbReference type="ARBA" id="ARBA00023002"/>
    </source>
</evidence>
<keyword evidence="7" id="KW-0288">FMN</keyword>
<dbReference type="GO" id="GO:0010181">
    <property type="term" value="F:FMN binding"/>
    <property type="evidence" value="ECO:0007669"/>
    <property type="project" value="TreeGrafter"/>
</dbReference>
<dbReference type="PROSITE" id="PS51384">
    <property type="entry name" value="FAD_FR"/>
    <property type="match status" value="1"/>
</dbReference>
<organism evidence="15 16">
    <name type="scientific">Hesseltinella vesiculosa</name>
    <dbReference type="NCBI Taxonomy" id="101127"/>
    <lineage>
        <taxon>Eukaryota</taxon>
        <taxon>Fungi</taxon>
        <taxon>Fungi incertae sedis</taxon>
        <taxon>Mucoromycota</taxon>
        <taxon>Mucoromycotina</taxon>
        <taxon>Mucoromycetes</taxon>
        <taxon>Mucorales</taxon>
        <taxon>Cunninghamellaceae</taxon>
        <taxon>Hesseltinella</taxon>
    </lineage>
</organism>
<dbReference type="Gene3D" id="3.40.50.80">
    <property type="entry name" value="Nucleotide-binding domain of ferredoxin-NADP reductase (FNR) module"/>
    <property type="match status" value="1"/>
</dbReference>
<sequence length="1079" mass="118803">MLASAALIASILKSQIPSNESNLDSVAIEKAATFIGLDSDASSATTASQTTVVDAGIRLQSQLQHLVQKLLTDKTDKISRLLHVNHVLDYVSYALSDMVFVYPGTSGTYLGEELLPLDQSIKNVNGKSVRVVRMDTRDGALQAVQGALEHSDIQATVLASSQALYSMLPMIHLFANQKAPVVFHVAGQGVNSELVSQSEMDAVLAARQSGAVLLASGSVQEAHDLAIAAYIISKQLQVPVIHYFDGTLVKNYQKVKVSSFATLATQVETKETSASAILARQGYSSFTYYGDKQAETVLVALSTYVTPSLLEAANTSLGIGLLAVRAYRPWQEDEFLKSISPSVRRIVVLEQGDGLYAYNGPLYLDVTSALRVSQSPRPRVVTAQAPNFNHLHPDNVKHLAQRATSVSFVDLLGDDFVIEKMKPAYQEHGSVFRAALWDLDQDGTSSAGAHIAQLVHSQDPEQAGASQVICDSLRVGGGVSYTQIVCNSNDLNVGFVNYIGIHNADIIKEYDVLANAAKNVKVLLHGPWQHGDDIEAVLPNTFKLVMTQVDAELYTLDVARILQELSLNAQSAHVIDEIAFFLLNSPNVDPADVLANVYHDTNGEVKNVLADLTRAVKANLTSVALLPPWTILERDDAVLPTTVIDRPDLIKAISQGSECAGSQDEQQIKASSWHEAAWQVMFKEAYSTDSLLRPDLHEKNYLVTLTENRRLTPSTYDRNVFHLEFDTSSSNLKYELGDALGVHGHNDTEDVKKFIKWYGLNENDVVSVPVGPLVGARTVFQLFAQVLDLFGRPTKKFYEGLAEVATDDKERQQLEFLISPEGKESFKERVDDTITYEDLLHEFPSARPSLEQLMSLVSPIKPRHYSIASSQKMHGSSVHLLVVAVDWANRAGKMRFGQCTRYLANLAIGSQVTVSIKPSVMKLPPLDTQPVIMAGLGTGMAPFRAFIQERYMAKQAGKEIGPVVLYFGSRNRSNEYLYGEELEAYFQDGVLSHMGLAFSRDQKQKVYIQHKMKDDAALLSDYLINKNGHFYLCGPTWPVPDVKDAVVHGLTNFGGIQEKDANALIEEWKEKERYILEVY</sequence>
<dbReference type="PANTHER" id="PTHR19384:SF109">
    <property type="entry name" value="SULFITE REDUCTASE [NADPH] FLAVOPROTEIN COMPONENT"/>
    <property type="match status" value="1"/>
</dbReference>
<dbReference type="EC" id="1.8.1.2" evidence="4"/>
<dbReference type="Gene3D" id="3.40.50.920">
    <property type="match status" value="1"/>
</dbReference>
<comment type="function">
    <text evidence="13">This enzyme catalyzes the 6-electron reduction of sulfite to sulfide. This is one of several activities required for the biosynthesis of L-cysteine from sulfate.</text>
</comment>
<dbReference type="InterPro" id="IPR029061">
    <property type="entry name" value="THDP-binding"/>
</dbReference>
<dbReference type="SUPFAM" id="SSF52922">
    <property type="entry name" value="TK C-terminal domain-like"/>
    <property type="match status" value="1"/>
</dbReference>
<keyword evidence="9" id="KW-0521">NADP</keyword>
<keyword evidence="10" id="KW-0249">Electron transport</keyword>
<name>A0A1X2G8P8_9FUNG</name>
<comment type="caution">
    <text evidence="15">The sequence shown here is derived from an EMBL/GenBank/DDBJ whole genome shotgun (WGS) entry which is preliminary data.</text>
</comment>
<evidence type="ECO:0000256" key="2">
    <source>
        <dbReference type="ARBA" id="ARBA00001974"/>
    </source>
</evidence>
<dbReference type="GO" id="GO:0005829">
    <property type="term" value="C:cytosol"/>
    <property type="evidence" value="ECO:0007669"/>
    <property type="project" value="TreeGrafter"/>
</dbReference>
<dbReference type="InterPro" id="IPR001433">
    <property type="entry name" value="OxRdtase_FAD/NAD-bd"/>
</dbReference>
<dbReference type="InterPro" id="IPR017927">
    <property type="entry name" value="FAD-bd_FR_type"/>
</dbReference>
<dbReference type="InterPro" id="IPR001709">
    <property type="entry name" value="Flavoprot_Pyr_Nucl_cyt_Rdtase"/>
</dbReference>
<comment type="pathway">
    <text evidence="3">Sulfur metabolism; hydrogen sulfide biosynthesis; hydrogen sulfide from sulfite (NADPH route): step 1/1.</text>
</comment>
<feature type="domain" description="FAD-binding FR-type" evidence="14">
    <location>
        <begin position="698"/>
        <end position="925"/>
    </location>
</feature>
<evidence type="ECO:0000256" key="4">
    <source>
        <dbReference type="ARBA" id="ARBA00012604"/>
    </source>
</evidence>
<evidence type="ECO:0000256" key="7">
    <source>
        <dbReference type="ARBA" id="ARBA00022643"/>
    </source>
</evidence>
<accession>A0A1X2G8P8</accession>
<evidence type="ECO:0000256" key="6">
    <source>
        <dbReference type="ARBA" id="ARBA00022630"/>
    </source>
</evidence>
<dbReference type="SUPFAM" id="SSF63380">
    <property type="entry name" value="Riboflavin synthase domain-like"/>
    <property type="match status" value="1"/>
</dbReference>